<evidence type="ECO:0000313" key="2">
    <source>
        <dbReference type="EMBL" id="MBC5997691.1"/>
    </source>
</evidence>
<reference evidence="2 3" key="1">
    <citation type="submission" date="2020-08" db="EMBL/GenBank/DDBJ databases">
        <authorList>
            <person name="Liu C."/>
            <person name="Sun Q."/>
        </authorList>
    </citation>
    <scope>NUCLEOTIDE SEQUENCE [LARGE SCALE GENOMIC DNA]</scope>
    <source>
        <strain evidence="2 3">NSJ-18</strain>
    </source>
</reference>
<dbReference type="EMBL" id="JACRWE010000006">
    <property type="protein sequence ID" value="MBC5997691.1"/>
    <property type="molecule type" value="Genomic_DNA"/>
</dbReference>
<feature type="compositionally biased region" description="Basic and acidic residues" evidence="1">
    <location>
        <begin position="61"/>
        <end position="70"/>
    </location>
</feature>
<feature type="region of interest" description="Disordered" evidence="1">
    <location>
        <begin position="50"/>
        <end position="80"/>
    </location>
</feature>
<dbReference type="Proteomes" id="UP000609849">
    <property type="component" value="Unassembled WGS sequence"/>
</dbReference>
<comment type="caution">
    <text evidence="2">The sequence shown here is derived from an EMBL/GenBank/DDBJ whole genome shotgun (WGS) entry which is preliminary data.</text>
</comment>
<gene>
    <name evidence="2" type="ORF">H8923_13035</name>
</gene>
<proteinExistence type="predicted"/>
<dbReference type="RefSeq" id="WP_153972359.1">
    <property type="nucleotide sequence ID" value="NZ_JACRWE010000006.1"/>
</dbReference>
<name>A0ABR7JRZ3_9FIRM</name>
<protein>
    <submittedName>
        <fullName evidence="2">Uncharacterized protein</fullName>
    </submittedName>
</protein>
<organism evidence="2 3">
    <name type="scientific">Romboutsia faecis</name>
    <dbReference type="NCBI Taxonomy" id="2764597"/>
    <lineage>
        <taxon>Bacteria</taxon>
        <taxon>Bacillati</taxon>
        <taxon>Bacillota</taxon>
        <taxon>Clostridia</taxon>
        <taxon>Peptostreptococcales</taxon>
        <taxon>Peptostreptococcaceae</taxon>
        <taxon>Romboutsia</taxon>
    </lineage>
</organism>
<keyword evidence="3" id="KW-1185">Reference proteome</keyword>
<accession>A0ABR7JRZ3</accession>
<evidence type="ECO:0000313" key="3">
    <source>
        <dbReference type="Proteomes" id="UP000609849"/>
    </source>
</evidence>
<evidence type="ECO:0000256" key="1">
    <source>
        <dbReference type="SAM" id="MobiDB-lite"/>
    </source>
</evidence>
<sequence length="155" mass="17458">MKSKGKRISIVIGLSLLIVATIIKVKGFQYSGIDKIAILKTEDIKEVNEEKMQSQNTGKSDAIKDTERGHFPTNKNGETYGSTIITEDGEYIDPDLIEAIGEDNVEGYVRYEDIFGHDNEYSYKNPEKISIPLYETDGTTVIGEFIVENKNIMER</sequence>